<dbReference type="Proteomes" id="UP000616779">
    <property type="component" value="Unassembled WGS sequence"/>
</dbReference>
<evidence type="ECO:0000313" key="3">
    <source>
        <dbReference type="Proteomes" id="UP000616779"/>
    </source>
</evidence>
<reference evidence="2 3" key="1">
    <citation type="submission" date="2019-10" db="EMBL/GenBank/DDBJ databases">
        <title>Description of Paenibacillus terrestris sp. nov.</title>
        <authorList>
            <person name="Carlier A."/>
            <person name="Qi S."/>
        </authorList>
    </citation>
    <scope>NUCLEOTIDE SEQUENCE [LARGE SCALE GENOMIC DNA]</scope>
    <source>
        <strain evidence="2 3">LMG 31458</strain>
    </source>
</reference>
<dbReference type="Pfam" id="PF04286">
    <property type="entry name" value="DUF445"/>
    <property type="match status" value="1"/>
</dbReference>
<proteinExistence type="predicted"/>
<sequence>MTMKREAKYIATVSLGVMGAGFLATLPTPVSSTIWGTFLQGGFEAGVVGGLADWFAVSALFRHPLGIPIPHTALLPKNREKITKALVSTVENELLSKETIRIRLQQIRFLERGLELAESHLDNAALHKGLSTLAKQALNAIDLDKLTPLLAEEIHKALQDVDTSRLVSTIVDSIVDGGYEGKTFDFVIDKVEAWAVKADTRDQLGVMALKAFEGLQSNGFMAFAVNAFIGMVNEEKIGGIIQNFVLSYIEQMRTKNHPRREAVLTFIRNELNKLERNPKLLAELEGLKAKLPGLFDLDEKLSGLLERLKAKAEDFVDQPDFVPQHVVPVVRKMLVSVKENEDMLQRGESWIQEQIAAYLEQNHSKIGLLVKENLDKLTNEKLTQLMEDKLGNDLQWIRVNGAICGFIIGLGLAGLKMLF</sequence>
<organism evidence="2 3">
    <name type="scientific">Paenibacillus phytorum</name>
    <dbReference type="NCBI Taxonomy" id="2654977"/>
    <lineage>
        <taxon>Bacteria</taxon>
        <taxon>Bacillati</taxon>
        <taxon>Bacillota</taxon>
        <taxon>Bacilli</taxon>
        <taxon>Bacillales</taxon>
        <taxon>Paenibacillaceae</taxon>
        <taxon>Paenibacillus</taxon>
    </lineage>
</organism>
<evidence type="ECO:0000313" key="2">
    <source>
        <dbReference type="EMBL" id="NOU75971.1"/>
    </source>
</evidence>
<dbReference type="PANTHER" id="PTHR38442:SF1">
    <property type="entry name" value="INNER MEMBRANE PROTEIN"/>
    <property type="match status" value="1"/>
</dbReference>
<dbReference type="RefSeq" id="WP_171648110.1">
    <property type="nucleotide sequence ID" value="NZ_WHOA01000237.1"/>
</dbReference>
<accession>A0ABX1Y5D4</accession>
<keyword evidence="1" id="KW-0472">Membrane</keyword>
<evidence type="ECO:0000256" key="1">
    <source>
        <dbReference type="SAM" id="Phobius"/>
    </source>
</evidence>
<protein>
    <submittedName>
        <fullName evidence="2">DUF445 family protein</fullName>
    </submittedName>
</protein>
<dbReference type="PANTHER" id="PTHR38442">
    <property type="entry name" value="INNER MEMBRANE PROTEIN-RELATED"/>
    <property type="match status" value="1"/>
</dbReference>
<keyword evidence="3" id="KW-1185">Reference proteome</keyword>
<comment type="caution">
    <text evidence="2">The sequence shown here is derived from an EMBL/GenBank/DDBJ whole genome shotgun (WGS) entry which is preliminary data.</text>
</comment>
<name>A0ABX1Y5D4_9BACL</name>
<keyword evidence="1" id="KW-0812">Transmembrane</keyword>
<feature type="transmembrane region" description="Helical" evidence="1">
    <location>
        <begin position="396"/>
        <end position="415"/>
    </location>
</feature>
<dbReference type="EMBL" id="WHOA01000237">
    <property type="protein sequence ID" value="NOU75971.1"/>
    <property type="molecule type" value="Genomic_DNA"/>
</dbReference>
<keyword evidence="1" id="KW-1133">Transmembrane helix</keyword>
<gene>
    <name evidence="2" type="ORF">GC098_32275</name>
</gene>
<dbReference type="InterPro" id="IPR007383">
    <property type="entry name" value="DUF445"/>
</dbReference>